<dbReference type="EMBL" id="MCOK01000001">
    <property type="protein sequence ID" value="OOC56340.1"/>
    <property type="molecule type" value="Genomic_DNA"/>
</dbReference>
<dbReference type="Proteomes" id="UP000189004">
    <property type="component" value="Unassembled WGS sequence"/>
</dbReference>
<feature type="compositionally biased region" description="Low complexity" evidence="1">
    <location>
        <begin position="133"/>
        <end position="163"/>
    </location>
</feature>
<feature type="compositionally biased region" description="Acidic residues" evidence="1">
    <location>
        <begin position="92"/>
        <end position="105"/>
    </location>
</feature>
<feature type="compositionally biased region" description="Basic and acidic residues" evidence="1">
    <location>
        <begin position="112"/>
        <end position="129"/>
    </location>
</feature>
<name>A0A1V3C7H5_9ACTN</name>
<feature type="compositionally biased region" description="Pro residues" evidence="1">
    <location>
        <begin position="218"/>
        <end position="231"/>
    </location>
</feature>
<gene>
    <name evidence="2" type="ORF">NOSIN_23005</name>
</gene>
<sequence length="284" mass="29588">MPSHQGAAAAPPSPPAAPPARPPEPPAQEPARGREPSPAPEREKEVPPARAWFGKSSRSDASRSRRASKQSRGPREVGPPRPADPPTVSPWGEEDSPDPDAEETDVFLVLSADRRARKEREEREQRESPEGGDSPASRDSSPPAPEAGEAGAGAAALPASPEAVPSTAVSEDGAESGPHGFQGAPDAHRTDTQRPEQVRGTLRGGPSGPSDASVQPDPVQPDPVQPEPAQPGVPGIESWIEVVSDGHTPVPGGYEQRIAAVKRIPASPWRRAVFAATGGRLNLG</sequence>
<evidence type="ECO:0000313" key="3">
    <source>
        <dbReference type="Proteomes" id="UP000189004"/>
    </source>
</evidence>
<feature type="compositionally biased region" description="Basic and acidic residues" evidence="1">
    <location>
        <begin position="186"/>
        <end position="197"/>
    </location>
</feature>
<dbReference type="OrthoDB" id="3432479at2"/>
<accession>A0A1V3C7H5</accession>
<reference evidence="3" key="1">
    <citation type="submission" date="2016-08" db="EMBL/GenBank/DDBJ databases">
        <authorList>
            <person name="Tokovenko B."/>
            <person name="Kalinowski J."/>
        </authorList>
    </citation>
    <scope>NUCLEOTIDE SEQUENCE [LARGE SCALE GENOMIC DNA]</scope>
    <source>
        <strain evidence="3">UTMC102</strain>
    </source>
</reference>
<keyword evidence="3" id="KW-1185">Reference proteome</keyword>
<feature type="compositionally biased region" description="Pro residues" evidence="1">
    <location>
        <begin position="77"/>
        <end position="88"/>
    </location>
</feature>
<feature type="compositionally biased region" description="Pro residues" evidence="1">
    <location>
        <begin position="11"/>
        <end position="28"/>
    </location>
</feature>
<dbReference type="AlphaFoldDB" id="A0A1V3C7H5"/>
<dbReference type="RefSeq" id="WP_143832985.1">
    <property type="nucleotide sequence ID" value="NZ_MCOK01000001.1"/>
</dbReference>
<feature type="region of interest" description="Disordered" evidence="1">
    <location>
        <begin position="1"/>
        <end position="239"/>
    </location>
</feature>
<evidence type="ECO:0000313" key="2">
    <source>
        <dbReference type="EMBL" id="OOC56340.1"/>
    </source>
</evidence>
<comment type="caution">
    <text evidence="2">The sequence shown here is derived from an EMBL/GenBank/DDBJ whole genome shotgun (WGS) entry which is preliminary data.</text>
</comment>
<protein>
    <submittedName>
        <fullName evidence="2">Uncharacterized protein</fullName>
    </submittedName>
</protein>
<organism evidence="2 3">
    <name type="scientific">Nocardiopsis sinuspersici</name>
    <dbReference type="NCBI Taxonomy" id="501010"/>
    <lineage>
        <taxon>Bacteria</taxon>
        <taxon>Bacillati</taxon>
        <taxon>Actinomycetota</taxon>
        <taxon>Actinomycetes</taxon>
        <taxon>Streptosporangiales</taxon>
        <taxon>Nocardiopsidaceae</taxon>
        <taxon>Nocardiopsis</taxon>
    </lineage>
</organism>
<proteinExistence type="predicted"/>
<feature type="compositionally biased region" description="Basic and acidic residues" evidence="1">
    <location>
        <begin position="31"/>
        <end position="47"/>
    </location>
</feature>
<dbReference type="STRING" id="501010.NOSIN_23005"/>
<evidence type="ECO:0000256" key="1">
    <source>
        <dbReference type="SAM" id="MobiDB-lite"/>
    </source>
</evidence>